<accession>A0A382WJI6</accession>
<evidence type="ECO:0000256" key="2">
    <source>
        <dbReference type="ARBA" id="ARBA00022801"/>
    </source>
</evidence>
<gene>
    <name evidence="4" type="ORF">METZ01_LOCUS411807</name>
</gene>
<proteinExistence type="inferred from homology"/>
<dbReference type="PANTHER" id="PTHR34218">
    <property type="entry name" value="PEPTIDASE S45 PENICILLIN AMIDASE"/>
    <property type="match status" value="1"/>
</dbReference>
<keyword evidence="2" id="KW-0378">Hydrolase</keyword>
<dbReference type="InterPro" id="IPR043146">
    <property type="entry name" value="Penicillin_amidase_N_B-knob"/>
</dbReference>
<evidence type="ECO:0008006" key="5">
    <source>
        <dbReference type="Google" id="ProtNLM"/>
    </source>
</evidence>
<dbReference type="EMBL" id="UINC01160353">
    <property type="protein sequence ID" value="SVD58953.1"/>
    <property type="molecule type" value="Genomic_DNA"/>
</dbReference>
<feature type="non-terminal residue" evidence="4">
    <location>
        <position position="277"/>
    </location>
</feature>
<dbReference type="Gene3D" id="3.60.20.10">
    <property type="entry name" value="Glutamine Phosphoribosylpyrophosphate, subunit 1, domain 1"/>
    <property type="match status" value="1"/>
</dbReference>
<dbReference type="InterPro" id="IPR002692">
    <property type="entry name" value="S45"/>
</dbReference>
<evidence type="ECO:0000256" key="1">
    <source>
        <dbReference type="ARBA" id="ARBA00006586"/>
    </source>
</evidence>
<keyword evidence="3" id="KW-0865">Zymogen</keyword>
<dbReference type="GO" id="GO:0017000">
    <property type="term" value="P:antibiotic biosynthetic process"/>
    <property type="evidence" value="ECO:0007669"/>
    <property type="project" value="InterPro"/>
</dbReference>
<dbReference type="InterPro" id="IPR029055">
    <property type="entry name" value="Ntn_hydrolases_N"/>
</dbReference>
<comment type="similarity">
    <text evidence="1">Belongs to the peptidase S45 family.</text>
</comment>
<dbReference type="PANTHER" id="PTHR34218:SF4">
    <property type="entry name" value="ACYL-HOMOSERINE LACTONE ACYLASE QUIP"/>
    <property type="match status" value="1"/>
</dbReference>
<dbReference type="SUPFAM" id="SSF56235">
    <property type="entry name" value="N-terminal nucleophile aminohydrolases (Ntn hydrolases)"/>
    <property type="match status" value="1"/>
</dbReference>
<dbReference type="AlphaFoldDB" id="A0A382WJI6"/>
<organism evidence="4">
    <name type="scientific">marine metagenome</name>
    <dbReference type="NCBI Taxonomy" id="408172"/>
    <lineage>
        <taxon>unclassified sequences</taxon>
        <taxon>metagenomes</taxon>
        <taxon>ecological metagenomes</taxon>
    </lineage>
</organism>
<dbReference type="GO" id="GO:0016811">
    <property type="term" value="F:hydrolase activity, acting on carbon-nitrogen (but not peptide) bonds, in linear amides"/>
    <property type="evidence" value="ECO:0007669"/>
    <property type="project" value="InterPro"/>
</dbReference>
<reference evidence="4" key="1">
    <citation type="submission" date="2018-05" db="EMBL/GenBank/DDBJ databases">
        <authorList>
            <person name="Lanie J.A."/>
            <person name="Ng W.-L."/>
            <person name="Kazmierczak K.M."/>
            <person name="Andrzejewski T.M."/>
            <person name="Davidsen T.M."/>
            <person name="Wayne K.J."/>
            <person name="Tettelin H."/>
            <person name="Glass J.I."/>
            <person name="Rusch D."/>
            <person name="Podicherti R."/>
            <person name="Tsui H.-C.T."/>
            <person name="Winkler M.E."/>
        </authorList>
    </citation>
    <scope>NUCLEOTIDE SEQUENCE</scope>
</reference>
<sequence length="277" mass="29477">GVPHIRAANDIDAWFAAGFCQGQDRSFQLETLQRLGRGTLAALVGAEALPVDRLCRRIGFYEAARRRLGCQEESFLEPVEAFARGVNCGRVAGGARKAHEFTLLRAEPTEFTSLDTSAILSLLSFLLAANWDQELARLRIADLDGMEALLALDPLVASGAQSSTVSPGECIGPALERLEEDLDIFSNYVSPGGASNNWVLSGSRTASGRPILANDPHLPPALPAPWYLLHIRTPDWSVAGAALVGTPGVSVGHNGHGAWGVTAGLIDNTDLFIEELG</sequence>
<feature type="non-terminal residue" evidence="4">
    <location>
        <position position="1"/>
    </location>
</feature>
<evidence type="ECO:0000256" key="3">
    <source>
        <dbReference type="ARBA" id="ARBA00023145"/>
    </source>
</evidence>
<dbReference type="Gene3D" id="2.30.120.10">
    <property type="match status" value="1"/>
</dbReference>
<evidence type="ECO:0000313" key="4">
    <source>
        <dbReference type="EMBL" id="SVD58953.1"/>
    </source>
</evidence>
<dbReference type="InterPro" id="IPR023343">
    <property type="entry name" value="Penicillin_amidase_dom1"/>
</dbReference>
<dbReference type="Pfam" id="PF01804">
    <property type="entry name" value="Penicil_amidase"/>
    <property type="match status" value="1"/>
</dbReference>
<name>A0A382WJI6_9ZZZZ</name>
<protein>
    <recommendedName>
        <fullName evidence="5">Penicillin acylase family protein</fullName>
    </recommendedName>
</protein>
<dbReference type="Gene3D" id="1.10.439.10">
    <property type="entry name" value="Penicillin Amidohydrolase, domain 1"/>
    <property type="match status" value="1"/>
</dbReference>